<protein>
    <submittedName>
        <fullName evidence="1">Uncharacterized protein</fullName>
    </submittedName>
</protein>
<dbReference type="Proteomes" id="UP001430953">
    <property type="component" value="Unassembled WGS sequence"/>
</dbReference>
<proteinExistence type="predicted"/>
<keyword evidence="2" id="KW-1185">Reference proteome</keyword>
<dbReference type="EMBL" id="JADYXP020000015">
    <property type="protein sequence ID" value="KAL0108959.1"/>
    <property type="molecule type" value="Genomic_DNA"/>
</dbReference>
<name>A0AAW2F2X2_9HYME</name>
<evidence type="ECO:0000313" key="2">
    <source>
        <dbReference type="Proteomes" id="UP001430953"/>
    </source>
</evidence>
<organism evidence="1 2">
    <name type="scientific">Cardiocondyla obscurior</name>
    <dbReference type="NCBI Taxonomy" id="286306"/>
    <lineage>
        <taxon>Eukaryota</taxon>
        <taxon>Metazoa</taxon>
        <taxon>Ecdysozoa</taxon>
        <taxon>Arthropoda</taxon>
        <taxon>Hexapoda</taxon>
        <taxon>Insecta</taxon>
        <taxon>Pterygota</taxon>
        <taxon>Neoptera</taxon>
        <taxon>Endopterygota</taxon>
        <taxon>Hymenoptera</taxon>
        <taxon>Apocrita</taxon>
        <taxon>Aculeata</taxon>
        <taxon>Formicoidea</taxon>
        <taxon>Formicidae</taxon>
        <taxon>Myrmicinae</taxon>
        <taxon>Cardiocondyla</taxon>
    </lineage>
</organism>
<accession>A0AAW2F2X2</accession>
<gene>
    <name evidence="1" type="ORF">PUN28_014217</name>
</gene>
<sequence length="94" mass="11636">MQAKFFIPEFSREKKKVTKRMTDEREPSKDRKLNDFRLNRNNRYVRQYFIEDEIALAKDIFWAEKQRMYNEANKKAIILTKKKCTQKKRLMQIE</sequence>
<comment type="caution">
    <text evidence="1">The sequence shown here is derived from an EMBL/GenBank/DDBJ whole genome shotgun (WGS) entry which is preliminary data.</text>
</comment>
<reference evidence="1 2" key="1">
    <citation type="submission" date="2023-03" db="EMBL/GenBank/DDBJ databases">
        <title>High recombination rates correlate with genetic variation in Cardiocondyla obscurior ants.</title>
        <authorList>
            <person name="Errbii M."/>
        </authorList>
    </citation>
    <scope>NUCLEOTIDE SEQUENCE [LARGE SCALE GENOMIC DNA]</scope>
    <source>
        <strain evidence="1">Alpha-2009</strain>
        <tissue evidence="1">Whole body</tissue>
    </source>
</reference>
<dbReference type="AlphaFoldDB" id="A0AAW2F2X2"/>
<evidence type="ECO:0000313" key="1">
    <source>
        <dbReference type="EMBL" id="KAL0108959.1"/>
    </source>
</evidence>